<dbReference type="EMBL" id="CAKOGP040002103">
    <property type="protein sequence ID" value="CAJ1962364.1"/>
    <property type="molecule type" value="Genomic_DNA"/>
</dbReference>
<evidence type="ECO:0000313" key="3">
    <source>
        <dbReference type="Proteomes" id="UP001295423"/>
    </source>
</evidence>
<feature type="compositionally biased region" description="Basic and acidic residues" evidence="1">
    <location>
        <begin position="272"/>
        <end position="290"/>
    </location>
</feature>
<comment type="caution">
    <text evidence="2">The sequence shown here is derived from an EMBL/GenBank/DDBJ whole genome shotgun (WGS) entry which is preliminary data.</text>
</comment>
<feature type="region of interest" description="Disordered" evidence="1">
    <location>
        <begin position="604"/>
        <end position="693"/>
    </location>
</feature>
<feature type="compositionally biased region" description="Polar residues" evidence="1">
    <location>
        <begin position="761"/>
        <end position="771"/>
    </location>
</feature>
<gene>
    <name evidence="2" type="ORF">CYCCA115_LOCUS19650</name>
</gene>
<feature type="compositionally biased region" description="Polar residues" evidence="1">
    <location>
        <begin position="297"/>
        <end position="306"/>
    </location>
</feature>
<feature type="region of interest" description="Disordered" evidence="1">
    <location>
        <begin position="136"/>
        <end position="329"/>
    </location>
</feature>
<evidence type="ECO:0000313" key="2">
    <source>
        <dbReference type="EMBL" id="CAJ1962364.1"/>
    </source>
</evidence>
<feature type="region of interest" description="Disordered" evidence="1">
    <location>
        <begin position="719"/>
        <end position="778"/>
    </location>
</feature>
<feature type="compositionally biased region" description="Basic and acidic residues" evidence="1">
    <location>
        <begin position="170"/>
        <end position="181"/>
    </location>
</feature>
<evidence type="ECO:0000256" key="1">
    <source>
        <dbReference type="SAM" id="MobiDB-lite"/>
    </source>
</evidence>
<feature type="compositionally biased region" description="Pro residues" evidence="1">
    <location>
        <begin position="141"/>
        <end position="151"/>
    </location>
</feature>
<feature type="compositionally biased region" description="Low complexity" evidence="1">
    <location>
        <begin position="731"/>
        <end position="743"/>
    </location>
</feature>
<feature type="region of interest" description="Disordered" evidence="1">
    <location>
        <begin position="39"/>
        <end position="59"/>
    </location>
</feature>
<protein>
    <submittedName>
        <fullName evidence="2">Uncharacterized protein</fullName>
    </submittedName>
</protein>
<reference evidence="2" key="1">
    <citation type="submission" date="2023-08" db="EMBL/GenBank/DDBJ databases">
        <authorList>
            <person name="Audoor S."/>
            <person name="Bilcke G."/>
        </authorList>
    </citation>
    <scope>NUCLEOTIDE SEQUENCE</scope>
</reference>
<proteinExistence type="predicted"/>
<keyword evidence="3" id="KW-1185">Reference proteome</keyword>
<feature type="compositionally biased region" description="Low complexity" evidence="1">
    <location>
        <begin position="639"/>
        <end position="648"/>
    </location>
</feature>
<feature type="region of interest" description="Disordered" evidence="1">
    <location>
        <begin position="373"/>
        <end position="433"/>
    </location>
</feature>
<feature type="compositionally biased region" description="Basic and acidic residues" evidence="1">
    <location>
        <begin position="202"/>
        <end position="222"/>
    </location>
</feature>
<dbReference type="Proteomes" id="UP001295423">
    <property type="component" value="Unassembled WGS sequence"/>
</dbReference>
<dbReference type="AlphaFoldDB" id="A0AAD2G7E0"/>
<organism evidence="2 3">
    <name type="scientific">Cylindrotheca closterium</name>
    <dbReference type="NCBI Taxonomy" id="2856"/>
    <lineage>
        <taxon>Eukaryota</taxon>
        <taxon>Sar</taxon>
        <taxon>Stramenopiles</taxon>
        <taxon>Ochrophyta</taxon>
        <taxon>Bacillariophyta</taxon>
        <taxon>Bacillariophyceae</taxon>
        <taxon>Bacillariophycidae</taxon>
        <taxon>Bacillariales</taxon>
        <taxon>Bacillariaceae</taxon>
        <taxon>Cylindrotheca</taxon>
    </lineage>
</organism>
<feature type="compositionally biased region" description="Low complexity" evidence="1">
    <location>
        <begin position="39"/>
        <end position="56"/>
    </location>
</feature>
<name>A0AAD2G7E0_9STRA</name>
<sequence>MTVPLEATSLAKEALKAADDARKAQQRLQMLKKRYGMMKTKGGATTAATRSTTPTKQVEEAPVPIKNVIAPPSPIKPTVVDVHKQHHDHNHHEESSTDYTVETRGTGSVVGSVATHENNHESNYENNHESNRIEDALASLGPPPPPPPPPKVIRAVSPRNSSEETSGPADETRCDEQEVHHKTSMMTSQTKEAEIVAASRSMETEEREEHAVTEKDETKVVVEQKQQLASKEPAAAPIESATGQEIDVDESSTDDDDSHGAAVSEWTEPQPQDEKQTDTLLEEARNEELPTPRLPQEQPTPVTTQAPREVPEEKPVESQPIPEPTPQPSATVVEEQLVVEASPKQEVTQKEVRQQERTRPKVFSFYEAQTALPVVQEGSEDSGHSREEAELVQPVEMAPAVEPVITMQEPKKEIPSSNPTAQIAKKKEDPQEAHPLVTTVQPNQQEALPAHHRREASGVTRPAYLEASAIIDGVETGPKPTSPQQQPVVRQQPVGKAMPAMAVSTPPASRYYVASETLQPVDELQQRVAAIPETKDDVPAPHVHENYGAYHHPYQFGDDVSVLTEHMGYPKQISPRHVNREPIAEEPLMYQEPIAEEQLAYREAPMPMQMPRRPVNEESSLYGDAPEMDMRHQGHQGHQGHNQGHQGNFGEAETPRFRNSGPLSPRSDPVGQLEPDQNDPRQPDLQDPPQINTRQFDHEAGRGIEPSEIKMQPLVSHLRGRAEPEARNQRQRNNVPRPNRRVQLSVDPYSPRQVEAPETVSPLSASGQSTAGRYPQSRAAPLGYNTPYGGYASGSPIVSNMPQVQHRYITTRSGAASVASYHRNYYPGDATVMSHQPMMHSHGSGSPMHYGGGRSVSSMPHQHPQFFPPGGGGHASFHEHHYVPSGAGSVAPSTGGETIISVRTNARGNRVVKKLVMVEEENETDPVVAFCDMMSIDKMCGIEFDEQYKVVEEELPPEPLTAADVGRNAAMGKKVFNENNYTDPFAGRHNDSSLCGLL</sequence>
<accession>A0AAD2G7E0</accession>
<feature type="compositionally biased region" description="Acidic residues" evidence="1">
    <location>
        <begin position="246"/>
        <end position="257"/>
    </location>
</feature>